<reference evidence="4 5" key="1">
    <citation type="journal article" date="2024" name="Nat. Commun.">
        <title>Phylogenomics reveals the evolutionary origins of lichenization in chlorophyte algae.</title>
        <authorList>
            <person name="Puginier C."/>
            <person name="Libourel C."/>
            <person name="Otte J."/>
            <person name="Skaloud P."/>
            <person name="Haon M."/>
            <person name="Grisel S."/>
            <person name="Petersen M."/>
            <person name="Berrin J.G."/>
            <person name="Delaux P.M."/>
            <person name="Dal Grande F."/>
            <person name="Keller J."/>
        </authorList>
    </citation>
    <scope>NUCLEOTIDE SEQUENCE [LARGE SCALE GENOMIC DNA]</scope>
    <source>
        <strain evidence="4 5">SAG 245.80</strain>
    </source>
</reference>
<dbReference type="AlphaFoldDB" id="A0AAW1S643"/>
<comment type="caution">
    <text evidence="4">The sequence shown here is derived from an EMBL/GenBank/DDBJ whole genome shotgun (WGS) entry which is preliminary data.</text>
</comment>
<keyword evidence="1" id="KW-0677">Repeat</keyword>
<dbReference type="InterPro" id="IPR036770">
    <property type="entry name" value="Ankyrin_rpt-contain_sf"/>
</dbReference>
<gene>
    <name evidence="4" type="ORF">WJX81_001485</name>
</gene>
<dbReference type="Pfam" id="PF13637">
    <property type="entry name" value="Ank_4"/>
    <property type="match status" value="1"/>
</dbReference>
<dbReference type="Gene3D" id="1.25.40.20">
    <property type="entry name" value="Ankyrin repeat-containing domain"/>
    <property type="match status" value="1"/>
</dbReference>
<evidence type="ECO:0000313" key="4">
    <source>
        <dbReference type="EMBL" id="KAK9841763.1"/>
    </source>
</evidence>
<feature type="repeat" description="ANK" evidence="3">
    <location>
        <begin position="61"/>
        <end position="93"/>
    </location>
</feature>
<dbReference type="Proteomes" id="UP001445335">
    <property type="component" value="Unassembled WGS sequence"/>
</dbReference>
<evidence type="ECO:0000256" key="3">
    <source>
        <dbReference type="PROSITE-ProRule" id="PRU00023"/>
    </source>
</evidence>
<dbReference type="PANTHER" id="PTHR24171:SF9">
    <property type="entry name" value="ANKYRIN REPEAT DOMAIN-CONTAINING PROTEIN 39"/>
    <property type="match status" value="1"/>
</dbReference>
<dbReference type="EMBL" id="JALJOU010000010">
    <property type="protein sequence ID" value="KAK9841763.1"/>
    <property type="molecule type" value="Genomic_DNA"/>
</dbReference>
<dbReference type="InterPro" id="IPR002110">
    <property type="entry name" value="Ankyrin_rpt"/>
</dbReference>
<evidence type="ECO:0000256" key="2">
    <source>
        <dbReference type="ARBA" id="ARBA00023043"/>
    </source>
</evidence>
<dbReference type="PROSITE" id="PS50088">
    <property type="entry name" value="ANK_REPEAT"/>
    <property type="match status" value="2"/>
</dbReference>
<keyword evidence="2 3" id="KW-0040">ANK repeat</keyword>
<proteinExistence type="predicted"/>
<dbReference type="PANTHER" id="PTHR24171">
    <property type="entry name" value="ANKYRIN REPEAT DOMAIN-CONTAINING PROTEIN 39-RELATED"/>
    <property type="match status" value="1"/>
</dbReference>
<protein>
    <submittedName>
        <fullName evidence="4">Uncharacterized protein</fullName>
    </submittedName>
</protein>
<accession>A0AAW1S643</accession>
<dbReference type="SMART" id="SM00248">
    <property type="entry name" value="ANK"/>
    <property type="match status" value="2"/>
</dbReference>
<dbReference type="PROSITE" id="PS50297">
    <property type="entry name" value="ANK_REP_REGION"/>
    <property type="match status" value="2"/>
</dbReference>
<keyword evidence="5" id="KW-1185">Reference proteome</keyword>
<organism evidence="4 5">
    <name type="scientific">Elliptochloris bilobata</name>
    <dbReference type="NCBI Taxonomy" id="381761"/>
    <lineage>
        <taxon>Eukaryota</taxon>
        <taxon>Viridiplantae</taxon>
        <taxon>Chlorophyta</taxon>
        <taxon>core chlorophytes</taxon>
        <taxon>Trebouxiophyceae</taxon>
        <taxon>Trebouxiophyceae incertae sedis</taxon>
        <taxon>Elliptochloris clade</taxon>
        <taxon>Elliptochloris</taxon>
    </lineage>
</organism>
<sequence>MAPSLGIWDERLKELDPPELDGASGSSGYTPLHYAARAGHAAAAHMLLDAGADPNRVTAAGGATSLHRAAYMGHTCVVRLLLQRGADAALQDADGETALHKAASQGHQDSLIRTSSGAVLVGRDGAERARMRTSKSWSSQRRAIIWC</sequence>
<name>A0AAW1S643_9CHLO</name>
<evidence type="ECO:0000313" key="5">
    <source>
        <dbReference type="Proteomes" id="UP001445335"/>
    </source>
</evidence>
<dbReference type="Pfam" id="PF00023">
    <property type="entry name" value="Ank"/>
    <property type="match status" value="1"/>
</dbReference>
<dbReference type="PRINTS" id="PR01415">
    <property type="entry name" value="ANKYRIN"/>
</dbReference>
<evidence type="ECO:0000256" key="1">
    <source>
        <dbReference type="ARBA" id="ARBA00022737"/>
    </source>
</evidence>
<feature type="repeat" description="ANK" evidence="3">
    <location>
        <begin position="27"/>
        <end position="59"/>
    </location>
</feature>
<dbReference type="SUPFAM" id="SSF48403">
    <property type="entry name" value="Ankyrin repeat"/>
    <property type="match status" value="1"/>
</dbReference>